<dbReference type="AlphaFoldDB" id="A0A939DDK4"/>
<dbReference type="InterPro" id="IPR003594">
    <property type="entry name" value="HATPase_dom"/>
</dbReference>
<dbReference type="EC" id="2.7.13.3" evidence="3"/>
<keyword evidence="8 11" id="KW-1133">Transmembrane helix</keyword>
<dbReference type="PANTHER" id="PTHR45436:SF5">
    <property type="entry name" value="SENSOR HISTIDINE KINASE TRCS"/>
    <property type="match status" value="1"/>
</dbReference>
<keyword evidence="6 11" id="KW-0812">Transmembrane</keyword>
<dbReference type="InterPro" id="IPR005467">
    <property type="entry name" value="His_kinase_dom"/>
</dbReference>
<name>A0A939DDK4_9GAMM</name>
<evidence type="ECO:0000313" key="15">
    <source>
        <dbReference type="Proteomes" id="UP000664303"/>
    </source>
</evidence>
<evidence type="ECO:0000259" key="12">
    <source>
        <dbReference type="PROSITE" id="PS50109"/>
    </source>
</evidence>
<dbReference type="EMBL" id="JAFKCZ010000004">
    <property type="protein sequence ID" value="MBN7795926.1"/>
    <property type="molecule type" value="Genomic_DNA"/>
</dbReference>
<dbReference type="PROSITE" id="PS50885">
    <property type="entry name" value="HAMP"/>
    <property type="match status" value="1"/>
</dbReference>
<dbReference type="PROSITE" id="PS50109">
    <property type="entry name" value="HIS_KIN"/>
    <property type="match status" value="1"/>
</dbReference>
<dbReference type="Gene3D" id="3.30.565.10">
    <property type="entry name" value="Histidine kinase-like ATPase, C-terminal domain"/>
    <property type="match status" value="1"/>
</dbReference>
<dbReference type="PANTHER" id="PTHR45436">
    <property type="entry name" value="SENSOR HISTIDINE KINASE YKOH"/>
    <property type="match status" value="1"/>
</dbReference>
<evidence type="ECO:0000259" key="13">
    <source>
        <dbReference type="PROSITE" id="PS50885"/>
    </source>
</evidence>
<comment type="catalytic activity">
    <reaction evidence="1">
        <text>ATP + protein L-histidine = ADP + protein N-phospho-L-histidine.</text>
        <dbReference type="EC" id="2.7.13.3"/>
    </reaction>
</comment>
<dbReference type="InterPro" id="IPR036890">
    <property type="entry name" value="HATPase_C_sf"/>
</dbReference>
<evidence type="ECO:0000256" key="5">
    <source>
        <dbReference type="ARBA" id="ARBA00022679"/>
    </source>
</evidence>
<evidence type="ECO:0000256" key="2">
    <source>
        <dbReference type="ARBA" id="ARBA00004370"/>
    </source>
</evidence>
<evidence type="ECO:0000256" key="10">
    <source>
        <dbReference type="SAM" id="Coils"/>
    </source>
</evidence>
<dbReference type="InterPro" id="IPR036097">
    <property type="entry name" value="HisK_dim/P_sf"/>
</dbReference>
<dbReference type="SMART" id="SM00387">
    <property type="entry name" value="HATPase_c"/>
    <property type="match status" value="1"/>
</dbReference>
<dbReference type="GO" id="GO:0000155">
    <property type="term" value="F:phosphorelay sensor kinase activity"/>
    <property type="evidence" value="ECO:0007669"/>
    <property type="project" value="InterPro"/>
</dbReference>
<keyword evidence="4" id="KW-0597">Phosphoprotein</keyword>
<comment type="subcellular location">
    <subcellularLocation>
        <location evidence="2">Membrane</location>
    </subcellularLocation>
</comment>
<evidence type="ECO:0000256" key="4">
    <source>
        <dbReference type="ARBA" id="ARBA00022553"/>
    </source>
</evidence>
<organism evidence="14 15">
    <name type="scientific">Parahaliea mediterranea</name>
    <dbReference type="NCBI Taxonomy" id="651086"/>
    <lineage>
        <taxon>Bacteria</taxon>
        <taxon>Pseudomonadati</taxon>
        <taxon>Pseudomonadota</taxon>
        <taxon>Gammaproteobacteria</taxon>
        <taxon>Cellvibrionales</taxon>
        <taxon>Halieaceae</taxon>
        <taxon>Parahaliea</taxon>
    </lineage>
</organism>
<dbReference type="CDD" id="cd00075">
    <property type="entry name" value="HATPase"/>
    <property type="match status" value="1"/>
</dbReference>
<keyword evidence="5" id="KW-0808">Transferase</keyword>
<sequence>MSLRRQLILVSLLLLTLPWAGCQFVREIEGALRQGQARALEATAQAVAASFADQPELLYPWPGRLAEPADTDHTLYARAAGAPIIVDGYADGWPEQWTGRFASGGGAQRAAFRYQAATRDEQLYLLLTVEDEEVVYDNPGLSPEPNGDRLLLQTWLHGKRQQYVIATAAPGSVRARPDGRRHPGADAQRIRGYWQDTRNGYTLELELPLAMTGGRLGLQVVNISRRAGSAPVMAGNIGPLDTAAPPWLVFSPTPLRAALDAFATPGRQLQVFDTAGWQLAQAAPATDSVGGGATGDGNGTFWLLQALYRRILASEDTPPLPRTAADGRLAATELERALRGAVDSRWYREPEGGSRTVLSAAAPVRAGGQTIGGVVVRQSSEQYLSLTDRAFGHLLGYSLLAIGLAALGLLTYASVLSWRIGRLSRAAGEVVDKGALQLERFPRSRARDEIGELSRRYADLLAELQAYNEYLRTLSRKLSHELRTPIAVIQSSLDNLEQEDTRDQRGVYVGRAREGLARLNRILTAMTEASRVEESVRGDPLIPLDLVPLLRDLLPAYQGAYPGHQIRLDCKVDSALVLASPDLLVQALDKLVDNAVSFSAEEAPVRIGLRAEDTHWELSVSNRGPALPASMQGQLFEAMVSVRENRASGGVHLGLGLYIVKLISEYLGGSATASDLADGSGVCVSLRLPPEKN</sequence>
<dbReference type="Pfam" id="PF00512">
    <property type="entry name" value="HisKA"/>
    <property type="match status" value="1"/>
</dbReference>
<keyword evidence="15" id="KW-1185">Reference proteome</keyword>
<evidence type="ECO:0000256" key="9">
    <source>
        <dbReference type="ARBA" id="ARBA00023012"/>
    </source>
</evidence>
<dbReference type="InterPro" id="IPR003661">
    <property type="entry name" value="HisK_dim/P_dom"/>
</dbReference>
<dbReference type="SUPFAM" id="SSF47384">
    <property type="entry name" value="Homodimeric domain of signal transducing histidine kinase"/>
    <property type="match status" value="1"/>
</dbReference>
<evidence type="ECO:0000256" key="1">
    <source>
        <dbReference type="ARBA" id="ARBA00000085"/>
    </source>
</evidence>
<proteinExistence type="predicted"/>
<dbReference type="SUPFAM" id="SSF49344">
    <property type="entry name" value="CBD9-like"/>
    <property type="match status" value="1"/>
</dbReference>
<evidence type="ECO:0000256" key="8">
    <source>
        <dbReference type="ARBA" id="ARBA00022989"/>
    </source>
</evidence>
<dbReference type="SMART" id="SM00388">
    <property type="entry name" value="HisKA"/>
    <property type="match status" value="1"/>
</dbReference>
<comment type="caution">
    <text evidence="14">The sequence shown here is derived from an EMBL/GenBank/DDBJ whole genome shotgun (WGS) entry which is preliminary data.</text>
</comment>
<dbReference type="Proteomes" id="UP000664303">
    <property type="component" value="Unassembled WGS sequence"/>
</dbReference>
<evidence type="ECO:0000256" key="6">
    <source>
        <dbReference type="ARBA" id="ARBA00022692"/>
    </source>
</evidence>
<dbReference type="RefSeq" id="WP_206559382.1">
    <property type="nucleotide sequence ID" value="NZ_JAFKCZ010000004.1"/>
</dbReference>
<keyword evidence="9" id="KW-0902">Two-component regulatory system</keyword>
<dbReference type="Gene3D" id="2.60.40.1190">
    <property type="match status" value="1"/>
</dbReference>
<dbReference type="CDD" id="cd00082">
    <property type="entry name" value="HisKA"/>
    <property type="match status" value="1"/>
</dbReference>
<evidence type="ECO:0000256" key="3">
    <source>
        <dbReference type="ARBA" id="ARBA00012438"/>
    </source>
</evidence>
<dbReference type="SUPFAM" id="SSF55874">
    <property type="entry name" value="ATPase domain of HSP90 chaperone/DNA topoisomerase II/histidine kinase"/>
    <property type="match status" value="1"/>
</dbReference>
<dbReference type="Gene3D" id="1.10.287.130">
    <property type="match status" value="1"/>
</dbReference>
<keyword evidence="11" id="KW-0472">Membrane</keyword>
<reference evidence="14" key="1">
    <citation type="submission" date="2021-02" db="EMBL/GenBank/DDBJ databases">
        <title>PHA producing bacteria isolated from coastal sediment in Guangdong, Shenzhen.</title>
        <authorList>
            <person name="Zheng W."/>
            <person name="Yu S."/>
            <person name="Huang Y."/>
        </authorList>
    </citation>
    <scope>NUCLEOTIDE SEQUENCE</scope>
    <source>
        <strain evidence="14">TN14-10</strain>
    </source>
</reference>
<feature type="domain" description="Histidine kinase" evidence="12">
    <location>
        <begin position="477"/>
        <end position="692"/>
    </location>
</feature>
<dbReference type="InterPro" id="IPR050428">
    <property type="entry name" value="TCS_sensor_his_kinase"/>
</dbReference>
<protein>
    <recommendedName>
        <fullName evidence="3">histidine kinase</fullName>
        <ecNumber evidence="3">2.7.13.3</ecNumber>
    </recommendedName>
</protein>
<dbReference type="Pfam" id="PF02518">
    <property type="entry name" value="HATPase_c"/>
    <property type="match status" value="1"/>
</dbReference>
<feature type="domain" description="HAMP" evidence="13">
    <location>
        <begin position="414"/>
        <end position="469"/>
    </location>
</feature>
<keyword evidence="7" id="KW-0418">Kinase</keyword>
<feature type="transmembrane region" description="Helical" evidence="11">
    <location>
        <begin position="394"/>
        <end position="415"/>
    </location>
</feature>
<evidence type="ECO:0000313" key="14">
    <source>
        <dbReference type="EMBL" id="MBN7795926.1"/>
    </source>
</evidence>
<accession>A0A939DDK4</accession>
<dbReference type="InterPro" id="IPR003660">
    <property type="entry name" value="HAMP_dom"/>
</dbReference>
<keyword evidence="10" id="KW-0175">Coiled coil</keyword>
<evidence type="ECO:0000256" key="11">
    <source>
        <dbReference type="SAM" id="Phobius"/>
    </source>
</evidence>
<feature type="coiled-coil region" evidence="10">
    <location>
        <begin position="443"/>
        <end position="477"/>
    </location>
</feature>
<dbReference type="GO" id="GO:0016020">
    <property type="term" value="C:membrane"/>
    <property type="evidence" value="ECO:0007669"/>
    <property type="project" value="UniProtKB-SubCell"/>
</dbReference>
<evidence type="ECO:0000256" key="7">
    <source>
        <dbReference type="ARBA" id="ARBA00022777"/>
    </source>
</evidence>
<gene>
    <name evidence="14" type="ORF">JYP50_04965</name>
</gene>